<dbReference type="InterPro" id="IPR036514">
    <property type="entry name" value="SGNH_hydro_sf"/>
</dbReference>
<dbReference type="PANTHER" id="PTHR30383">
    <property type="entry name" value="THIOESTERASE 1/PROTEASE 1/LYSOPHOSPHOLIPASE L1"/>
    <property type="match status" value="1"/>
</dbReference>
<dbReference type="RefSeq" id="WP_168775741.1">
    <property type="nucleotide sequence ID" value="NZ_JAABNR010000015.1"/>
</dbReference>
<organism evidence="2 3">
    <name type="scientific">Stagnihabitans tardus</name>
    <dbReference type="NCBI Taxonomy" id="2699202"/>
    <lineage>
        <taxon>Bacteria</taxon>
        <taxon>Pseudomonadati</taxon>
        <taxon>Pseudomonadota</taxon>
        <taxon>Alphaproteobacteria</taxon>
        <taxon>Rhodobacterales</taxon>
        <taxon>Paracoccaceae</taxon>
        <taxon>Stagnihabitans</taxon>
    </lineage>
</organism>
<dbReference type="AlphaFoldDB" id="A0AAE5BTE8"/>
<dbReference type="Gene3D" id="3.40.50.1110">
    <property type="entry name" value="SGNH hydrolase"/>
    <property type="match status" value="1"/>
</dbReference>
<keyword evidence="3" id="KW-1185">Reference proteome</keyword>
<protein>
    <submittedName>
        <fullName evidence="2">Hydrolase</fullName>
    </submittedName>
</protein>
<proteinExistence type="predicted"/>
<dbReference type="InterPro" id="IPR013830">
    <property type="entry name" value="SGNH_hydro"/>
</dbReference>
<dbReference type="GO" id="GO:0016788">
    <property type="term" value="F:hydrolase activity, acting on ester bonds"/>
    <property type="evidence" value="ECO:0007669"/>
    <property type="project" value="UniProtKB-ARBA"/>
</dbReference>
<evidence type="ECO:0000313" key="2">
    <source>
        <dbReference type="EMBL" id="NBZ88925.1"/>
    </source>
</evidence>
<dbReference type="Proteomes" id="UP001193501">
    <property type="component" value="Unassembled WGS sequence"/>
</dbReference>
<keyword evidence="2" id="KW-0378">Hydrolase</keyword>
<dbReference type="InterPro" id="IPR051532">
    <property type="entry name" value="Ester_Hydrolysis_Enzymes"/>
</dbReference>
<reference evidence="2" key="1">
    <citation type="submission" date="2020-01" db="EMBL/GenBank/DDBJ databases">
        <authorList>
            <person name="Chen W.-M."/>
        </authorList>
    </citation>
    <scope>NUCLEOTIDE SEQUENCE</scope>
    <source>
        <strain evidence="2">CYK-10</strain>
    </source>
</reference>
<sequence>MTILCFGDSNTHGTMPMPSLDFEGRFGHEARWPSVLAKATGHEVINEGHPGRTTVHDDPMSGPHRNGLTVLPALLESHKPLDLVIVKLGTNDLKHCFHVSAHDIAFCLERLANVIRTQAPKAKILIVAPPPILEQGCLAQMFSEGAAKSRQLAPAIEAMCQRTGLNFFDAGAHVQVSPVDGIHYDAEAQVTLGLALADAVRDILA</sequence>
<dbReference type="SUPFAM" id="SSF52266">
    <property type="entry name" value="SGNH hydrolase"/>
    <property type="match status" value="1"/>
</dbReference>
<name>A0AAE5BTE8_9RHOB</name>
<feature type="domain" description="SGNH hydrolase-type esterase" evidence="1">
    <location>
        <begin position="5"/>
        <end position="179"/>
    </location>
</feature>
<dbReference type="EMBL" id="JAABNR010000015">
    <property type="protein sequence ID" value="NBZ88925.1"/>
    <property type="molecule type" value="Genomic_DNA"/>
</dbReference>
<accession>A0AAE5BTE8</accession>
<dbReference type="PANTHER" id="PTHR30383:SF29">
    <property type="entry name" value="SGNH HYDROLASE-TYPE ESTERASE DOMAIN-CONTAINING PROTEIN"/>
    <property type="match status" value="1"/>
</dbReference>
<comment type="caution">
    <text evidence="2">The sequence shown here is derived from an EMBL/GenBank/DDBJ whole genome shotgun (WGS) entry which is preliminary data.</text>
</comment>
<dbReference type="Pfam" id="PF13472">
    <property type="entry name" value="Lipase_GDSL_2"/>
    <property type="match status" value="1"/>
</dbReference>
<evidence type="ECO:0000313" key="3">
    <source>
        <dbReference type="Proteomes" id="UP001193501"/>
    </source>
</evidence>
<evidence type="ECO:0000259" key="1">
    <source>
        <dbReference type="Pfam" id="PF13472"/>
    </source>
</evidence>
<dbReference type="CDD" id="cd01839">
    <property type="entry name" value="SGNH_arylesterase_like"/>
    <property type="match status" value="1"/>
</dbReference>
<gene>
    <name evidence="2" type="ORF">GV832_15130</name>
</gene>